<dbReference type="InterPro" id="IPR004111">
    <property type="entry name" value="Repressor_TetR_C"/>
</dbReference>
<dbReference type="Pfam" id="PF00440">
    <property type="entry name" value="TetR_N"/>
    <property type="match status" value="1"/>
</dbReference>
<evidence type="ECO:0000256" key="2">
    <source>
        <dbReference type="ARBA" id="ARBA00023125"/>
    </source>
</evidence>
<dbReference type="Proteomes" id="UP001592530">
    <property type="component" value="Unassembled WGS sequence"/>
</dbReference>
<dbReference type="InterPro" id="IPR050109">
    <property type="entry name" value="HTH-type_TetR-like_transc_reg"/>
</dbReference>
<feature type="DNA-binding region" description="H-T-H motif" evidence="4">
    <location>
        <begin position="48"/>
        <end position="67"/>
    </location>
</feature>
<dbReference type="SUPFAM" id="SSF48498">
    <property type="entry name" value="Tetracyclin repressor-like, C-terminal domain"/>
    <property type="match status" value="1"/>
</dbReference>
<comment type="caution">
    <text evidence="7">The sequence shown here is derived from an EMBL/GenBank/DDBJ whole genome shotgun (WGS) entry which is preliminary data.</text>
</comment>
<protein>
    <submittedName>
        <fullName evidence="7">TetR/AcrR family transcriptional regulator</fullName>
    </submittedName>
</protein>
<evidence type="ECO:0000256" key="3">
    <source>
        <dbReference type="ARBA" id="ARBA00023163"/>
    </source>
</evidence>
<evidence type="ECO:0000256" key="4">
    <source>
        <dbReference type="PROSITE-ProRule" id="PRU00335"/>
    </source>
</evidence>
<dbReference type="PANTHER" id="PTHR30055:SF151">
    <property type="entry name" value="TRANSCRIPTIONAL REGULATORY PROTEIN"/>
    <property type="match status" value="1"/>
</dbReference>
<dbReference type="PANTHER" id="PTHR30055">
    <property type="entry name" value="HTH-TYPE TRANSCRIPTIONAL REGULATOR RUTR"/>
    <property type="match status" value="1"/>
</dbReference>
<reference evidence="7 8" key="1">
    <citation type="submission" date="2024-09" db="EMBL/GenBank/DDBJ databases">
        <authorList>
            <person name="Lee S.D."/>
        </authorList>
    </citation>
    <scope>NUCLEOTIDE SEQUENCE [LARGE SCALE GENOMIC DNA]</scope>
    <source>
        <strain evidence="7 8">N1-3</strain>
    </source>
</reference>
<evidence type="ECO:0000313" key="8">
    <source>
        <dbReference type="Proteomes" id="UP001592530"/>
    </source>
</evidence>
<dbReference type="InterPro" id="IPR036271">
    <property type="entry name" value="Tet_transcr_reg_TetR-rel_C_sf"/>
</dbReference>
<dbReference type="RefSeq" id="WP_380554059.1">
    <property type="nucleotide sequence ID" value="NZ_JBHEZY010000006.1"/>
</dbReference>
<dbReference type="InterPro" id="IPR001647">
    <property type="entry name" value="HTH_TetR"/>
</dbReference>
<accession>A0ABV6X231</accession>
<sequence>MNATARPTWPSPWAAPEPRNPKRRTLSRELIVETALAIVDAEGLDALSMRRVSQELNTGPASLYAHVGSKDQLVELVLDLAHADLVHPVADPGQWREQVKEFLSQARDNLISHNDLARAALVSNIPTLPHQLDAAETLIVLLRTGGLPEQVVAYGVDLLALYLVASAHEVSQRRGHDNAPADQEQTEAYLDGVRSYFGSLPPERYPALLSMVGPLTRNVGDERWEFGVDVILAGLEQAARSGGAAQAERRSSEAR</sequence>
<name>A0ABV6X231_9ACTN</name>
<feature type="domain" description="HTH tetR-type" evidence="6">
    <location>
        <begin position="25"/>
        <end position="85"/>
    </location>
</feature>
<keyword evidence="2 4" id="KW-0238">DNA-binding</keyword>
<evidence type="ECO:0000256" key="1">
    <source>
        <dbReference type="ARBA" id="ARBA00023015"/>
    </source>
</evidence>
<dbReference type="PROSITE" id="PS50977">
    <property type="entry name" value="HTH_TETR_2"/>
    <property type="match status" value="1"/>
</dbReference>
<dbReference type="InterPro" id="IPR009057">
    <property type="entry name" value="Homeodomain-like_sf"/>
</dbReference>
<gene>
    <name evidence="7" type="ORF">ACEZDB_16930</name>
</gene>
<proteinExistence type="predicted"/>
<evidence type="ECO:0000256" key="5">
    <source>
        <dbReference type="SAM" id="MobiDB-lite"/>
    </source>
</evidence>
<dbReference type="SUPFAM" id="SSF46689">
    <property type="entry name" value="Homeodomain-like"/>
    <property type="match status" value="1"/>
</dbReference>
<dbReference type="Pfam" id="PF02909">
    <property type="entry name" value="TetR_C_1"/>
    <property type="match status" value="1"/>
</dbReference>
<dbReference type="Gene3D" id="1.10.357.10">
    <property type="entry name" value="Tetracycline Repressor, domain 2"/>
    <property type="match status" value="1"/>
</dbReference>
<evidence type="ECO:0000259" key="6">
    <source>
        <dbReference type="PROSITE" id="PS50977"/>
    </source>
</evidence>
<organism evidence="7 8">
    <name type="scientific">Streptacidiphilus alkalitolerans</name>
    <dbReference type="NCBI Taxonomy" id="3342712"/>
    <lineage>
        <taxon>Bacteria</taxon>
        <taxon>Bacillati</taxon>
        <taxon>Actinomycetota</taxon>
        <taxon>Actinomycetes</taxon>
        <taxon>Kitasatosporales</taxon>
        <taxon>Streptomycetaceae</taxon>
        <taxon>Streptacidiphilus</taxon>
    </lineage>
</organism>
<evidence type="ECO:0000313" key="7">
    <source>
        <dbReference type="EMBL" id="MFC1432334.1"/>
    </source>
</evidence>
<keyword evidence="1" id="KW-0805">Transcription regulation</keyword>
<keyword evidence="3" id="KW-0804">Transcription</keyword>
<feature type="region of interest" description="Disordered" evidence="5">
    <location>
        <begin position="1"/>
        <end position="22"/>
    </location>
</feature>
<dbReference type="EMBL" id="JBHEZY010000006">
    <property type="protein sequence ID" value="MFC1432334.1"/>
    <property type="molecule type" value="Genomic_DNA"/>
</dbReference>